<proteinExistence type="predicted"/>
<reference evidence="3" key="1">
    <citation type="journal article" date="2009" name="Environ. Microbiol.">
        <title>The genome of Polaromonas naphthalenivorans strain CJ2, isolated from coal tar-contaminated sediment, reveals physiological and metabolic versatility and evolution through extensive horizontal gene transfer.</title>
        <authorList>
            <person name="Yagi J.M."/>
            <person name="Sims D."/>
            <person name="Brettin T."/>
            <person name="Bruce D."/>
            <person name="Madsen E.L."/>
        </authorList>
    </citation>
    <scope>NUCLEOTIDE SEQUENCE [LARGE SCALE GENOMIC DNA]</scope>
    <source>
        <strain evidence="3">CJ2</strain>
        <plasmid evidence="3">Plasmid pPNAP02</plasmid>
    </source>
</reference>
<dbReference type="Pfam" id="PF13358">
    <property type="entry name" value="DDE_3"/>
    <property type="match status" value="1"/>
</dbReference>
<dbReference type="EMBL" id="CP000531">
    <property type="protein sequence ID" value="ABM39869.1"/>
    <property type="molecule type" value="Genomic_DNA"/>
</dbReference>
<sequence>MKLAIRGQRLNVLAALMSSGYLEDCMFHGSMTGAQLLSFIKEVVQKYEIPITFILGNASFHTSEVVKQAREEFEKLSATLKFLPPYSPELNRKEQLWHTIKHH</sequence>
<protein>
    <recommendedName>
        <fullName evidence="1">Tc1-like transposase DDE domain-containing protein</fullName>
    </recommendedName>
</protein>
<evidence type="ECO:0000313" key="2">
    <source>
        <dbReference type="EMBL" id="ABM39869.1"/>
    </source>
</evidence>
<dbReference type="KEGG" id="pna:Pnap_4601"/>
<dbReference type="InterPro" id="IPR036397">
    <property type="entry name" value="RNaseH_sf"/>
</dbReference>
<dbReference type="OrthoDB" id="5296404at2"/>
<keyword evidence="2" id="KW-0614">Plasmid</keyword>
<dbReference type="eggNOG" id="COG3335">
    <property type="taxonomic scope" value="Bacteria"/>
</dbReference>
<geneLocation type="plasmid" evidence="2 3">
    <name>pPNAP02</name>
</geneLocation>
<dbReference type="AlphaFoldDB" id="A1VW41"/>
<accession>A1VW41</accession>
<evidence type="ECO:0000313" key="3">
    <source>
        <dbReference type="Proteomes" id="UP000000644"/>
    </source>
</evidence>
<name>A1VW41_POLNA</name>
<dbReference type="GO" id="GO:0003676">
    <property type="term" value="F:nucleic acid binding"/>
    <property type="evidence" value="ECO:0007669"/>
    <property type="project" value="InterPro"/>
</dbReference>
<evidence type="ECO:0000259" key="1">
    <source>
        <dbReference type="Pfam" id="PF13358"/>
    </source>
</evidence>
<dbReference type="InterPro" id="IPR038717">
    <property type="entry name" value="Tc1-like_DDE_dom"/>
</dbReference>
<dbReference type="Gene3D" id="3.30.420.10">
    <property type="entry name" value="Ribonuclease H-like superfamily/Ribonuclease H"/>
    <property type="match status" value="1"/>
</dbReference>
<gene>
    <name evidence="2" type="ordered locus">Pnap_4601</name>
</gene>
<dbReference type="Proteomes" id="UP000000644">
    <property type="component" value="Plasmid pPNAP02"/>
</dbReference>
<keyword evidence="3" id="KW-1185">Reference proteome</keyword>
<dbReference type="RefSeq" id="WP_011798096.1">
    <property type="nucleotide sequence ID" value="NC_008758.1"/>
</dbReference>
<organism evidence="2 3">
    <name type="scientific">Polaromonas naphthalenivorans (strain CJ2)</name>
    <dbReference type="NCBI Taxonomy" id="365044"/>
    <lineage>
        <taxon>Bacteria</taxon>
        <taxon>Pseudomonadati</taxon>
        <taxon>Pseudomonadota</taxon>
        <taxon>Betaproteobacteria</taxon>
        <taxon>Burkholderiales</taxon>
        <taxon>Comamonadaceae</taxon>
        <taxon>Polaromonas</taxon>
    </lineage>
</organism>
<dbReference type="HOGENOM" id="CLU_2261167_0_0_4"/>
<feature type="domain" description="Tc1-like transposase DDE" evidence="1">
    <location>
        <begin position="5"/>
        <end position="102"/>
    </location>
</feature>